<dbReference type="EMBL" id="JACNFK010000039">
    <property type="protein sequence ID" value="MBC8520364.1"/>
    <property type="molecule type" value="Genomic_DNA"/>
</dbReference>
<organism evidence="2 3">
    <name type="scientific">Candidatus Thiopontia autotrophica</name>
    <dbReference type="NCBI Taxonomy" id="2841688"/>
    <lineage>
        <taxon>Bacteria</taxon>
        <taxon>Pseudomonadati</taxon>
        <taxon>Pseudomonadota</taxon>
        <taxon>Gammaproteobacteria</taxon>
        <taxon>Candidatus Thiopontia</taxon>
    </lineage>
</organism>
<sequence length="93" mass="10568">MESTTLSKEQRILRMVRKTLGAIARETAPQEGKEHPLTKQTFDDMRDCFALVAQREKELLDEAGIKSSMRPTFSDEPNSTKVVSIDSLTNRKK</sequence>
<accession>A0A8J6TNX3</accession>
<protein>
    <submittedName>
        <fullName evidence="2">Segregation and condensation protein A</fullName>
    </submittedName>
</protein>
<dbReference type="AlphaFoldDB" id="A0A8J6TNX3"/>
<evidence type="ECO:0000256" key="1">
    <source>
        <dbReference type="SAM" id="MobiDB-lite"/>
    </source>
</evidence>
<gene>
    <name evidence="2" type="ORF">H8D24_08190</name>
</gene>
<name>A0A8J6TNX3_9GAMM</name>
<evidence type="ECO:0000313" key="2">
    <source>
        <dbReference type="EMBL" id="MBC8520364.1"/>
    </source>
</evidence>
<dbReference type="Proteomes" id="UP000654401">
    <property type="component" value="Unassembled WGS sequence"/>
</dbReference>
<comment type="caution">
    <text evidence="2">The sequence shown here is derived from an EMBL/GenBank/DDBJ whole genome shotgun (WGS) entry which is preliminary data.</text>
</comment>
<feature type="region of interest" description="Disordered" evidence="1">
    <location>
        <begin position="68"/>
        <end position="93"/>
    </location>
</feature>
<evidence type="ECO:0000313" key="3">
    <source>
        <dbReference type="Proteomes" id="UP000654401"/>
    </source>
</evidence>
<feature type="compositionally biased region" description="Polar residues" evidence="1">
    <location>
        <begin position="69"/>
        <end position="93"/>
    </location>
</feature>
<reference evidence="2 3" key="1">
    <citation type="submission" date="2020-08" db="EMBL/GenBank/DDBJ databases">
        <title>Bridging the membrane lipid divide: bacteria of the FCB group superphylum have the potential to synthesize archaeal ether lipids.</title>
        <authorList>
            <person name="Villanueva L."/>
            <person name="Von Meijenfeldt F.A.B."/>
            <person name="Westbye A.B."/>
            <person name="Yadav S."/>
            <person name="Hopmans E.C."/>
            <person name="Dutilh B.E."/>
            <person name="Sinninghe Damste J.S."/>
        </authorList>
    </citation>
    <scope>NUCLEOTIDE SEQUENCE [LARGE SCALE GENOMIC DNA]</scope>
    <source>
        <strain evidence="2">NIOZ-UU100</strain>
    </source>
</reference>
<proteinExistence type="predicted"/>